<dbReference type="Proteomes" id="UP000184063">
    <property type="component" value="Unassembled WGS sequence"/>
</dbReference>
<gene>
    <name evidence="2" type="ORF">ASPFODRAFT_695534</name>
</gene>
<protein>
    <submittedName>
        <fullName evidence="2">Uncharacterized protein</fullName>
    </submittedName>
</protein>
<dbReference type="AlphaFoldDB" id="A0A1M3TZ62"/>
<organism evidence="2 3">
    <name type="scientific">Aspergillus luchuensis (strain CBS 106.47)</name>
    <dbReference type="NCBI Taxonomy" id="1137211"/>
    <lineage>
        <taxon>Eukaryota</taxon>
        <taxon>Fungi</taxon>
        <taxon>Dikarya</taxon>
        <taxon>Ascomycota</taxon>
        <taxon>Pezizomycotina</taxon>
        <taxon>Eurotiomycetes</taxon>
        <taxon>Eurotiomycetidae</taxon>
        <taxon>Eurotiales</taxon>
        <taxon>Aspergillaceae</taxon>
        <taxon>Aspergillus</taxon>
        <taxon>Aspergillus subgen. Circumdati</taxon>
    </lineage>
</organism>
<evidence type="ECO:0000313" key="2">
    <source>
        <dbReference type="EMBL" id="OJZ91962.1"/>
    </source>
</evidence>
<keyword evidence="1" id="KW-1133">Transmembrane helix</keyword>
<feature type="transmembrane region" description="Helical" evidence="1">
    <location>
        <begin position="47"/>
        <end position="66"/>
    </location>
</feature>
<dbReference type="VEuPathDB" id="FungiDB:ASPFODRAFT_695534"/>
<keyword evidence="1" id="KW-0812">Transmembrane</keyword>
<accession>A0A1M3TZ62</accession>
<sequence>MHGHEGNGAYIKPCWFYARLTPTAVRECLSDRFQGRLHRRVAISARLLLGVAPVLPIGYNLLAWGVHAMPD</sequence>
<name>A0A1M3TZ62_ASPLC</name>
<dbReference type="EMBL" id="KV878236">
    <property type="protein sequence ID" value="OJZ91962.1"/>
    <property type="molecule type" value="Genomic_DNA"/>
</dbReference>
<evidence type="ECO:0000313" key="3">
    <source>
        <dbReference type="Proteomes" id="UP000184063"/>
    </source>
</evidence>
<proteinExistence type="predicted"/>
<keyword evidence="1" id="KW-0472">Membrane</keyword>
<reference evidence="3" key="1">
    <citation type="journal article" date="2017" name="Genome Biol.">
        <title>Comparative genomics reveals high biological diversity and specific adaptations in the industrially and medically important fungal genus Aspergillus.</title>
        <authorList>
            <person name="de Vries R.P."/>
            <person name="Riley R."/>
            <person name="Wiebenga A."/>
            <person name="Aguilar-Osorio G."/>
            <person name="Amillis S."/>
            <person name="Uchima C.A."/>
            <person name="Anderluh G."/>
            <person name="Asadollahi M."/>
            <person name="Askin M."/>
            <person name="Barry K."/>
            <person name="Battaglia E."/>
            <person name="Bayram O."/>
            <person name="Benocci T."/>
            <person name="Braus-Stromeyer S.A."/>
            <person name="Caldana C."/>
            <person name="Canovas D."/>
            <person name="Cerqueira G.C."/>
            <person name="Chen F."/>
            <person name="Chen W."/>
            <person name="Choi C."/>
            <person name="Clum A."/>
            <person name="Dos Santos R.A."/>
            <person name="Damasio A.R."/>
            <person name="Diallinas G."/>
            <person name="Emri T."/>
            <person name="Fekete E."/>
            <person name="Flipphi M."/>
            <person name="Freyberg S."/>
            <person name="Gallo A."/>
            <person name="Gournas C."/>
            <person name="Habgood R."/>
            <person name="Hainaut M."/>
            <person name="Harispe M.L."/>
            <person name="Henrissat B."/>
            <person name="Hilden K.S."/>
            <person name="Hope R."/>
            <person name="Hossain A."/>
            <person name="Karabika E."/>
            <person name="Karaffa L."/>
            <person name="Karanyi Z."/>
            <person name="Krasevec N."/>
            <person name="Kuo A."/>
            <person name="Kusch H."/>
            <person name="LaButti K."/>
            <person name="Lagendijk E.L."/>
            <person name="Lapidus A."/>
            <person name="Levasseur A."/>
            <person name="Lindquist E."/>
            <person name="Lipzen A."/>
            <person name="Logrieco A.F."/>
            <person name="MacCabe A."/>
            <person name="Maekelae M.R."/>
            <person name="Malavazi I."/>
            <person name="Melin P."/>
            <person name="Meyer V."/>
            <person name="Mielnichuk N."/>
            <person name="Miskei M."/>
            <person name="Molnar A.P."/>
            <person name="Mule G."/>
            <person name="Ngan C.Y."/>
            <person name="Orejas M."/>
            <person name="Orosz E."/>
            <person name="Ouedraogo J.P."/>
            <person name="Overkamp K.M."/>
            <person name="Park H.-S."/>
            <person name="Perrone G."/>
            <person name="Piumi F."/>
            <person name="Punt P.J."/>
            <person name="Ram A.F."/>
            <person name="Ramon A."/>
            <person name="Rauscher S."/>
            <person name="Record E."/>
            <person name="Riano-Pachon D.M."/>
            <person name="Robert V."/>
            <person name="Roehrig J."/>
            <person name="Ruller R."/>
            <person name="Salamov A."/>
            <person name="Salih N.S."/>
            <person name="Samson R.A."/>
            <person name="Sandor E."/>
            <person name="Sanguinetti M."/>
            <person name="Schuetze T."/>
            <person name="Sepcic K."/>
            <person name="Shelest E."/>
            <person name="Sherlock G."/>
            <person name="Sophianopoulou V."/>
            <person name="Squina F.M."/>
            <person name="Sun H."/>
            <person name="Susca A."/>
            <person name="Todd R.B."/>
            <person name="Tsang A."/>
            <person name="Unkles S.E."/>
            <person name="van de Wiele N."/>
            <person name="van Rossen-Uffink D."/>
            <person name="Oliveira J.V."/>
            <person name="Vesth T.C."/>
            <person name="Visser J."/>
            <person name="Yu J.-H."/>
            <person name="Zhou M."/>
            <person name="Andersen M.R."/>
            <person name="Archer D.B."/>
            <person name="Baker S.E."/>
            <person name="Benoit I."/>
            <person name="Brakhage A.A."/>
            <person name="Braus G.H."/>
            <person name="Fischer R."/>
            <person name="Frisvad J.C."/>
            <person name="Goldman G.H."/>
            <person name="Houbraken J."/>
            <person name="Oakley B."/>
            <person name="Pocsi I."/>
            <person name="Scazzocchio C."/>
            <person name="Seiboth B."/>
            <person name="vanKuyk P.A."/>
            <person name="Wortman J."/>
            <person name="Dyer P.S."/>
            <person name="Grigoriev I.V."/>
        </authorList>
    </citation>
    <scope>NUCLEOTIDE SEQUENCE [LARGE SCALE GENOMIC DNA]</scope>
    <source>
        <strain evidence="3">CBS 106.47</strain>
    </source>
</reference>
<evidence type="ECO:0000256" key="1">
    <source>
        <dbReference type="SAM" id="Phobius"/>
    </source>
</evidence>